<evidence type="ECO:0000256" key="3">
    <source>
        <dbReference type="SAM" id="MobiDB-lite"/>
    </source>
</evidence>
<dbReference type="EMBL" id="UZAH01025270">
    <property type="protein sequence ID" value="VDO59976.1"/>
    <property type="molecule type" value="Genomic_DNA"/>
</dbReference>
<evidence type="ECO:0000259" key="5">
    <source>
        <dbReference type="Pfam" id="PF23389"/>
    </source>
</evidence>
<dbReference type="Pfam" id="PF15911">
    <property type="entry name" value="Beta-prop_WDR19_2nd"/>
    <property type="match status" value="1"/>
</dbReference>
<feature type="domain" description="WDR19 WD40 repeat" evidence="4">
    <location>
        <begin position="387"/>
        <end position="599"/>
    </location>
</feature>
<gene>
    <name evidence="6" type="ORF">HPBE_LOCUS4074</name>
</gene>
<dbReference type="Pfam" id="PF23389">
    <property type="entry name" value="Beta-prop_WDR19_1st"/>
    <property type="match status" value="2"/>
</dbReference>
<evidence type="ECO:0000313" key="6">
    <source>
        <dbReference type="EMBL" id="VDO59976.1"/>
    </source>
</evidence>
<dbReference type="InterPro" id="IPR039468">
    <property type="entry name" value="WDR19_WD40_rpt"/>
</dbReference>
<dbReference type="Proteomes" id="UP000050761">
    <property type="component" value="Unassembled WGS sequence"/>
</dbReference>
<dbReference type="InterPro" id="IPR037185">
    <property type="entry name" value="EmrE-like"/>
</dbReference>
<evidence type="ECO:0000259" key="4">
    <source>
        <dbReference type="Pfam" id="PF15911"/>
    </source>
</evidence>
<reference evidence="6 7" key="1">
    <citation type="submission" date="2018-11" db="EMBL/GenBank/DDBJ databases">
        <authorList>
            <consortium name="Pathogen Informatics"/>
        </authorList>
    </citation>
    <scope>NUCLEOTIDE SEQUENCE [LARGE SCALE GENOMIC DNA]</scope>
</reference>
<dbReference type="AlphaFoldDB" id="A0A3P7WGZ7"/>
<dbReference type="PANTHER" id="PTHR14920">
    <property type="entry name" value="OSMOTIC AVOIDANCE ABNORMAL PROTEIN 1/WD REPEAT MEMBRANE PROTEIN"/>
    <property type="match status" value="1"/>
</dbReference>
<dbReference type="InterPro" id="IPR057855">
    <property type="entry name" value="Beta-prop_WDR19_1st"/>
</dbReference>
<organism evidence="6">
    <name type="scientific">Heligmosomoides polygyrus</name>
    <name type="common">Parasitic roundworm</name>
    <dbReference type="NCBI Taxonomy" id="6339"/>
    <lineage>
        <taxon>Eukaryota</taxon>
        <taxon>Metazoa</taxon>
        <taxon>Ecdysozoa</taxon>
        <taxon>Nematoda</taxon>
        <taxon>Chromadorea</taxon>
        <taxon>Rhabditida</taxon>
        <taxon>Rhabditina</taxon>
        <taxon>Rhabditomorpha</taxon>
        <taxon>Strongyloidea</taxon>
        <taxon>Heligmosomidae</taxon>
        <taxon>Heligmosomoides</taxon>
    </lineage>
</organism>
<dbReference type="PANTHER" id="PTHR14920:SF0">
    <property type="entry name" value="WD REPEAT DOMAIN 19"/>
    <property type="match status" value="1"/>
</dbReference>
<keyword evidence="7" id="KW-1185">Reference proteome</keyword>
<feature type="domain" description="WDR19 first beta-propeller" evidence="5">
    <location>
        <begin position="1"/>
        <end position="164"/>
    </location>
</feature>
<keyword evidence="2" id="KW-0677">Repeat</keyword>
<reference evidence="8" key="2">
    <citation type="submission" date="2019-09" db="UniProtKB">
        <authorList>
            <consortium name="WormBaseParasite"/>
        </authorList>
    </citation>
    <scope>IDENTIFICATION</scope>
</reference>
<proteinExistence type="predicted"/>
<dbReference type="GO" id="GO:0005929">
    <property type="term" value="C:cilium"/>
    <property type="evidence" value="ECO:0007669"/>
    <property type="project" value="TreeGrafter"/>
</dbReference>
<accession>A0A3P7WGZ7</accession>
<dbReference type="GO" id="GO:0060271">
    <property type="term" value="P:cilium assembly"/>
    <property type="evidence" value="ECO:0007669"/>
    <property type="project" value="TreeGrafter"/>
</dbReference>
<dbReference type="SUPFAM" id="SSF103481">
    <property type="entry name" value="Multidrug resistance efflux transporter EmrE"/>
    <property type="match status" value="1"/>
</dbReference>
<dbReference type="InterPro" id="IPR036322">
    <property type="entry name" value="WD40_repeat_dom_sf"/>
</dbReference>
<dbReference type="Gene3D" id="2.130.10.10">
    <property type="entry name" value="YVTN repeat-like/Quinoprotein amine dehydrogenase"/>
    <property type="match status" value="1"/>
</dbReference>
<name>A0A3P7WGZ7_HELPZ</name>
<dbReference type="InterPro" id="IPR040379">
    <property type="entry name" value="WDR19/dyf-2"/>
</dbReference>
<keyword evidence="1" id="KW-0853">WD repeat</keyword>
<dbReference type="SUPFAM" id="SSF50978">
    <property type="entry name" value="WD40 repeat-like"/>
    <property type="match status" value="2"/>
</dbReference>
<dbReference type="GO" id="GO:0035721">
    <property type="term" value="P:intraciliary retrograde transport"/>
    <property type="evidence" value="ECO:0007669"/>
    <property type="project" value="InterPro"/>
</dbReference>
<protein>
    <submittedName>
        <fullName evidence="8">EamA domain-containing protein</fullName>
    </submittedName>
</protein>
<dbReference type="WBParaSite" id="HPBE_0000407301-mRNA-1">
    <property type="protein sequence ID" value="HPBE_0000407301-mRNA-1"/>
    <property type="gene ID" value="HPBE_0000407301"/>
</dbReference>
<sequence>MAWDKEGDVLGILTDTSSLAILWNINTKNAEQLDTAMGAKELPLCLAWSSVSPLLAIGDLCKPIDVYNITWNIFLNRKIPVLGKHQRRVTGVAMTRQDEILCCSDDNTITVSSSDGETLKTLSLSGEPNDLKIGEVKRPGGNVDIIVSCVLARKTLFLSTLTEKPGEKTATAAAAIGAVAEADADHSMNLQFQEKYGAIVAHVWYNDGYMIVGFEKGFIVCISAHPSEMGQEIFSVAEYKTYLAAVAANQPFGKILTVGDHQIKVREMRELSDIFVIMEVDTEKGISTDLSQVECSPDGQLVAVASRGGGVCTYLTKMPSMGAAYGDTMAILSSLNQITYLGDGDKLSVSSFRFLHRESPRIASLLESEERFHWCNQRFYCPRIQQRGVVINIAIEPSLIAVGPYHVAAATNNRVWIYDVHQAGTNDPVAEGEYLSSVIDMKLNDEYICVMMEGRARLHRILNADSNPAVTFPEPSRNSRLLAAALSNHFLIFSTEAHYLVFFSLEEWCVVSEYRHTSLIRQVHPDQDGLRVTIFDDRAQTWVYSPIDDSMHKLPAVGSAIHYKAALWETFTIDRDTFIVYDNTSIYVYLLNRSQIEGTIGVLAVFVGSPLLYVFDVCDLEKLYPLPDTEQIGSIVLSAVFGTLLGDYLWLTAAGLTDSLSASLSMTLAIPFSFLADAVLRGQPPSGLQMLAAIPITVSFIGAAVVDNRKSSTSPSSAMADGRHSSASSSSRDEDAAALLNDDGEET</sequence>
<evidence type="ECO:0000256" key="1">
    <source>
        <dbReference type="ARBA" id="ARBA00022574"/>
    </source>
</evidence>
<evidence type="ECO:0000256" key="2">
    <source>
        <dbReference type="ARBA" id="ARBA00022737"/>
    </source>
</evidence>
<dbReference type="GO" id="GO:0030991">
    <property type="term" value="C:intraciliary transport particle A"/>
    <property type="evidence" value="ECO:0007669"/>
    <property type="project" value="TreeGrafter"/>
</dbReference>
<feature type="domain" description="WDR19 first beta-propeller" evidence="5">
    <location>
        <begin position="180"/>
        <end position="309"/>
    </location>
</feature>
<evidence type="ECO:0000313" key="7">
    <source>
        <dbReference type="Proteomes" id="UP000050761"/>
    </source>
</evidence>
<dbReference type="OrthoDB" id="10250638at2759"/>
<dbReference type="InterPro" id="IPR015943">
    <property type="entry name" value="WD40/YVTN_repeat-like_dom_sf"/>
</dbReference>
<feature type="region of interest" description="Disordered" evidence="3">
    <location>
        <begin position="709"/>
        <end position="747"/>
    </location>
</feature>
<evidence type="ECO:0000313" key="8">
    <source>
        <dbReference type="WBParaSite" id="HPBE_0000407301-mRNA-1"/>
    </source>
</evidence>